<dbReference type="Proteomes" id="UP001472677">
    <property type="component" value="Unassembled WGS sequence"/>
</dbReference>
<evidence type="ECO:0000256" key="1">
    <source>
        <dbReference type="ARBA" id="ARBA00008828"/>
    </source>
</evidence>
<dbReference type="SUPFAM" id="SSF48371">
    <property type="entry name" value="ARM repeat"/>
    <property type="match status" value="1"/>
</dbReference>
<dbReference type="InterPro" id="IPR016024">
    <property type="entry name" value="ARM-type_fold"/>
</dbReference>
<reference evidence="3 4" key="1">
    <citation type="journal article" date="2024" name="G3 (Bethesda)">
        <title>Genome assembly of Hibiscus sabdariffa L. provides insights into metabolisms of medicinal natural products.</title>
        <authorList>
            <person name="Kim T."/>
        </authorList>
    </citation>
    <scope>NUCLEOTIDE SEQUENCE [LARGE SCALE GENOMIC DNA]</scope>
    <source>
        <strain evidence="3">TK-2024</strain>
        <tissue evidence="3">Old leaves</tissue>
    </source>
</reference>
<dbReference type="InterPro" id="IPR039777">
    <property type="entry name" value="IFRD"/>
</dbReference>
<dbReference type="EMBL" id="JBBPBM010000015">
    <property type="protein sequence ID" value="KAK8558675.1"/>
    <property type="molecule type" value="Genomic_DNA"/>
</dbReference>
<evidence type="ECO:0000313" key="4">
    <source>
        <dbReference type="Proteomes" id="UP001472677"/>
    </source>
</evidence>
<evidence type="ECO:0000259" key="2">
    <source>
        <dbReference type="Pfam" id="PF05004"/>
    </source>
</evidence>
<dbReference type="PANTHER" id="PTHR12354:SF13">
    <property type="entry name" value="DEVELOPMENTAL REGULATOR FAMILY PROTEIN _ IFRD FAMILY PROTEIN, PUTATIVE-RELATED"/>
    <property type="match status" value="1"/>
</dbReference>
<comment type="caution">
    <text evidence="3">The sequence shown here is derived from an EMBL/GenBank/DDBJ whole genome shotgun (WGS) entry which is preliminary data.</text>
</comment>
<dbReference type="PANTHER" id="PTHR12354">
    <property type="entry name" value="INTERFERON-RELATED DEVELOPMENTAL REGULATOR"/>
    <property type="match status" value="1"/>
</dbReference>
<protein>
    <recommendedName>
        <fullName evidence="2">Interferon-related developmental regulator N-terminal domain-containing protein</fullName>
    </recommendedName>
</protein>
<dbReference type="InterPro" id="IPR007701">
    <property type="entry name" value="Interferon-rel_develop_reg_N"/>
</dbReference>
<name>A0ABR2EDT5_9ROSI</name>
<keyword evidence="4" id="KW-1185">Reference proteome</keyword>
<gene>
    <name evidence="3" type="ORF">V6N12_041975</name>
</gene>
<organism evidence="3 4">
    <name type="scientific">Hibiscus sabdariffa</name>
    <name type="common">roselle</name>
    <dbReference type="NCBI Taxonomy" id="183260"/>
    <lineage>
        <taxon>Eukaryota</taxon>
        <taxon>Viridiplantae</taxon>
        <taxon>Streptophyta</taxon>
        <taxon>Embryophyta</taxon>
        <taxon>Tracheophyta</taxon>
        <taxon>Spermatophyta</taxon>
        <taxon>Magnoliopsida</taxon>
        <taxon>eudicotyledons</taxon>
        <taxon>Gunneridae</taxon>
        <taxon>Pentapetalae</taxon>
        <taxon>rosids</taxon>
        <taxon>malvids</taxon>
        <taxon>Malvales</taxon>
        <taxon>Malvaceae</taxon>
        <taxon>Malvoideae</taxon>
        <taxon>Hibiscus</taxon>
    </lineage>
</organism>
<feature type="domain" description="Interferon-related developmental regulator N-terminal" evidence="2">
    <location>
        <begin position="57"/>
        <end position="227"/>
    </location>
</feature>
<accession>A0ABR2EDT5</accession>
<evidence type="ECO:0000313" key="3">
    <source>
        <dbReference type="EMBL" id="KAK8558675.1"/>
    </source>
</evidence>
<sequence length="426" mass="48541">MDNKRRNRKGSHRSTRMGIILDDDASADLGNFRGHPKSLQDYSRDLSEKSYIICLLALTVNIEQKFVEQNFVTLVYQCLHRIKKGSPKEMKQAAHIIGLLSMITTSVDKVHEAYEDVLTALSQGELKSKLKTLEITGCLAVVTFFGASNSDETEQAMKLLWDFINPEPGHTIERKDSPAILSAAISAWTFLLSTIDGWRLNHKSWKGAISYFSNLLVSNDEAACTAACVTSIKIHPNTELKENIIKQLRSRLIETSNENTPSQNPNTGFDSVSAALNFLEDGKCLNTHVTIGGQKLTLSTWSQMIQLKFLQHFLGKDGFTKHMMENENFHNVFDFIPKRRNPSARMLYIPEREEVTIRFFQPPVPRHQDCSLLPFVSREEKQLEKKMTMSPNSHLSKARTRLLRKQRQLLSKERESDCFGFGDEFR</sequence>
<proteinExistence type="inferred from homology"/>
<dbReference type="Pfam" id="PF05004">
    <property type="entry name" value="IFRD"/>
    <property type="match status" value="1"/>
</dbReference>
<comment type="similarity">
    <text evidence="1">Belongs to the IFRD family.</text>
</comment>